<feature type="transmembrane region" description="Helical" evidence="11">
    <location>
        <begin position="57"/>
        <end position="74"/>
    </location>
</feature>
<dbReference type="RefSeq" id="WP_152887358.1">
    <property type="nucleotide sequence ID" value="NZ_WHJC01000013.1"/>
</dbReference>
<keyword evidence="14" id="KW-1185">Reference proteome</keyword>
<keyword evidence="4" id="KW-1003">Cell membrane</keyword>
<dbReference type="GO" id="GO:0016787">
    <property type="term" value="F:hydrolase activity"/>
    <property type="evidence" value="ECO:0007669"/>
    <property type="project" value="UniProtKB-KW"/>
</dbReference>
<dbReference type="PIRSF" id="PIRSF005091">
    <property type="entry name" value="Mmb_sulf_HI1246"/>
    <property type="match status" value="1"/>
</dbReference>
<accession>A0A6I1MJK3</accession>
<feature type="domain" description="Sulfatase N-terminal" evidence="12">
    <location>
        <begin position="261"/>
        <end position="546"/>
    </location>
</feature>
<dbReference type="AlphaFoldDB" id="A0A6I1MJK3"/>
<evidence type="ECO:0000256" key="10">
    <source>
        <dbReference type="PIRSR" id="PIRSR005091-3"/>
    </source>
</evidence>
<feature type="binding site" evidence="10">
    <location>
        <position position="484"/>
    </location>
    <ligand>
        <name>Mn(2+)</name>
        <dbReference type="ChEBI" id="CHEBI:29035"/>
    </ligand>
</feature>
<evidence type="ECO:0000259" key="12">
    <source>
        <dbReference type="Pfam" id="PF00884"/>
    </source>
</evidence>
<feature type="transmembrane region" description="Helical" evidence="11">
    <location>
        <begin position="12"/>
        <end position="37"/>
    </location>
</feature>
<keyword evidence="5 11" id="KW-0812">Transmembrane</keyword>
<keyword evidence="13" id="KW-0808">Transferase</keyword>
<dbReference type="OrthoDB" id="5901192at2"/>
<feature type="active site" evidence="8">
    <location>
        <position position="311"/>
    </location>
</feature>
<evidence type="ECO:0000256" key="5">
    <source>
        <dbReference type="ARBA" id="ARBA00022692"/>
    </source>
</evidence>
<proteinExistence type="inferred from homology"/>
<keyword evidence="9" id="KW-0479">Metal-binding</keyword>
<evidence type="ECO:0000256" key="11">
    <source>
        <dbReference type="SAM" id="Phobius"/>
    </source>
</evidence>
<keyword evidence="6 11" id="KW-1133">Transmembrane helix</keyword>
<evidence type="ECO:0000256" key="1">
    <source>
        <dbReference type="ARBA" id="ARBA00004651"/>
    </source>
</evidence>
<keyword evidence="7 11" id="KW-0472">Membrane</keyword>
<evidence type="ECO:0000256" key="3">
    <source>
        <dbReference type="ARBA" id="ARBA00009983"/>
    </source>
</evidence>
<feature type="binding site" evidence="9">
    <location>
        <position position="424"/>
    </location>
    <ligand>
        <name>substrate</name>
    </ligand>
</feature>
<evidence type="ECO:0000313" key="13">
    <source>
        <dbReference type="EMBL" id="MPQ42588.1"/>
    </source>
</evidence>
<evidence type="ECO:0000256" key="7">
    <source>
        <dbReference type="ARBA" id="ARBA00023136"/>
    </source>
</evidence>
<dbReference type="Gene3D" id="3.40.720.10">
    <property type="entry name" value="Alkaline Phosphatase, subunit A"/>
    <property type="match status" value="1"/>
</dbReference>
<protein>
    <submittedName>
        <fullName evidence="13">Sulfatase-like hydrolase/transferase</fullName>
    </submittedName>
</protein>
<evidence type="ECO:0000256" key="2">
    <source>
        <dbReference type="ARBA" id="ARBA00004936"/>
    </source>
</evidence>
<dbReference type="InterPro" id="IPR050448">
    <property type="entry name" value="OpgB/LTA_synthase_biosynth"/>
</dbReference>
<dbReference type="PANTHER" id="PTHR47371:SF3">
    <property type="entry name" value="PHOSPHOGLYCEROL TRANSFERASE I"/>
    <property type="match status" value="1"/>
</dbReference>
<name>A0A6I1MJK3_9CLOT</name>
<dbReference type="Pfam" id="PF00884">
    <property type="entry name" value="Sulfatase"/>
    <property type="match status" value="1"/>
</dbReference>
<feature type="binding site" evidence="10">
    <location>
        <position position="269"/>
    </location>
    <ligand>
        <name>Mn(2+)</name>
        <dbReference type="ChEBI" id="CHEBI:29035"/>
    </ligand>
</feature>
<sequence length="614" mass="71543">MKKITIPIKKILLNKYFTFLFLIILLQFKAMIFMGILNSPNAMSLNLNYSYGDFYKIIIHLLFPAFLATGIFLFKEKGRYIYLVIVDFFVSLLLLIDLMRYRVYENFVSLRQLFNTDLFNPMDKHIFDLKRIDIALFLDLIILIPIVILLILFYKDKEKKRSIKTFIVSFIICISLIFTSHYLVDIKDVTNGRLSLFNLSWYIKSTMDDLGPIGYHEYDIFKYSTATKKLSKDRKEEIKTWFENNKENLSDNKYKNMFEGKNLLIIQWESLENMVVGKSVNGKEITPTLNSLLKHSLYFENIFEQNRMGTTSDAELMVNTGLLPLRKEKYVLSYPWKKQNTLQIMLEKKGYTTISTHAEPGGNWNWIETHKAFGADKIWDVNEYKLDEVIGLGLSDRSFFNQVAEKLKFVKSPFYLFMTTLTSHGPFNIPEQYRDLNLPEKIDKSYLGGYLESVRYTDKQLGKFLKQIKENGQLENTLVVIYGDHGGLNKYYQADVKDLNFQGNWWLKDELKVPLFIFNPSIKGEVIKKNGGLVDVLPTISYLLGIDKYEFENTAIGRNLLNTNKDATLTSGGQVKGKVKNKNEQKHLDDMFSVNEDLIKSNYLQNNTKNKDNN</sequence>
<evidence type="ECO:0000256" key="6">
    <source>
        <dbReference type="ARBA" id="ARBA00022989"/>
    </source>
</evidence>
<evidence type="ECO:0000256" key="4">
    <source>
        <dbReference type="ARBA" id="ARBA00022475"/>
    </source>
</evidence>
<feature type="binding site" evidence="10">
    <location>
        <position position="485"/>
    </location>
    <ligand>
        <name>Mn(2+)</name>
        <dbReference type="ChEBI" id="CHEBI:29035"/>
    </ligand>
</feature>
<dbReference type="Proteomes" id="UP000430345">
    <property type="component" value="Unassembled WGS sequence"/>
</dbReference>
<dbReference type="SUPFAM" id="SSF53649">
    <property type="entry name" value="Alkaline phosphatase-like"/>
    <property type="match status" value="1"/>
</dbReference>
<reference evidence="13 14" key="1">
    <citation type="submission" date="2019-10" db="EMBL/GenBank/DDBJ databases">
        <title>The Genome Sequence of Clostridium tarantellae Isolated from Fish Brain.</title>
        <authorList>
            <person name="Bano L."/>
            <person name="Kiel M."/>
            <person name="Sales G."/>
            <person name="Doxey A.C."/>
            <person name="Mansfield M.J."/>
            <person name="Schiavone M."/>
            <person name="Rossetto O."/>
            <person name="Pirazzini M."/>
            <person name="Dobrindt U."/>
            <person name="Montecucco C."/>
        </authorList>
    </citation>
    <scope>NUCLEOTIDE SEQUENCE [LARGE SCALE GENOMIC DNA]</scope>
    <source>
        <strain evidence="13 14">DSM 3997</strain>
    </source>
</reference>
<evidence type="ECO:0000313" key="14">
    <source>
        <dbReference type="Proteomes" id="UP000430345"/>
    </source>
</evidence>
<dbReference type="InterPro" id="IPR012160">
    <property type="entry name" value="LtaS-like"/>
</dbReference>
<feature type="binding site" evidence="10">
    <location>
        <position position="311"/>
    </location>
    <ligand>
        <name>Mn(2+)</name>
        <dbReference type="ChEBI" id="CHEBI:29035"/>
    </ligand>
</feature>
<evidence type="ECO:0000256" key="8">
    <source>
        <dbReference type="PIRSR" id="PIRSR005091-1"/>
    </source>
</evidence>
<keyword evidence="13" id="KW-0378">Hydrolase</keyword>
<dbReference type="GO" id="GO:0046872">
    <property type="term" value="F:metal ion binding"/>
    <property type="evidence" value="ECO:0007669"/>
    <property type="project" value="UniProtKB-KW"/>
</dbReference>
<dbReference type="EMBL" id="WHJC01000013">
    <property type="protein sequence ID" value="MPQ42588.1"/>
    <property type="molecule type" value="Genomic_DNA"/>
</dbReference>
<dbReference type="GO" id="GO:0016740">
    <property type="term" value="F:transferase activity"/>
    <property type="evidence" value="ECO:0007669"/>
    <property type="project" value="UniProtKB-KW"/>
</dbReference>
<feature type="transmembrane region" description="Helical" evidence="11">
    <location>
        <begin position="166"/>
        <end position="184"/>
    </location>
</feature>
<comment type="pathway">
    <text evidence="2">Cell wall biogenesis; lipoteichoic acid biosynthesis.</text>
</comment>
<dbReference type="CDD" id="cd16015">
    <property type="entry name" value="LTA_synthase"/>
    <property type="match status" value="1"/>
</dbReference>
<dbReference type="Gene3D" id="3.30.1120.170">
    <property type="match status" value="1"/>
</dbReference>
<keyword evidence="9" id="KW-0464">Manganese</keyword>
<feature type="transmembrane region" description="Helical" evidence="11">
    <location>
        <begin position="134"/>
        <end position="154"/>
    </location>
</feature>
<organism evidence="13 14">
    <name type="scientific">Clostridium tarantellae</name>
    <dbReference type="NCBI Taxonomy" id="39493"/>
    <lineage>
        <taxon>Bacteria</taxon>
        <taxon>Bacillati</taxon>
        <taxon>Bacillota</taxon>
        <taxon>Clostridia</taxon>
        <taxon>Eubacteriales</taxon>
        <taxon>Clostridiaceae</taxon>
        <taxon>Clostridium</taxon>
    </lineage>
</organism>
<gene>
    <name evidence="13" type="ORF">GBZ86_02300</name>
</gene>
<dbReference type="PANTHER" id="PTHR47371">
    <property type="entry name" value="LIPOTEICHOIC ACID SYNTHASE"/>
    <property type="match status" value="1"/>
</dbReference>
<feature type="transmembrane region" description="Helical" evidence="11">
    <location>
        <begin position="81"/>
        <end position="101"/>
    </location>
</feature>
<dbReference type="InterPro" id="IPR000917">
    <property type="entry name" value="Sulfatase_N"/>
</dbReference>
<comment type="subcellular location">
    <subcellularLocation>
        <location evidence="1">Cell membrane</location>
        <topology evidence="1">Multi-pass membrane protein</topology>
    </subcellularLocation>
</comment>
<dbReference type="GO" id="GO:0005886">
    <property type="term" value="C:plasma membrane"/>
    <property type="evidence" value="ECO:0007669"/>
    <property type="project" value="UniProtKB-SubCell"/>
</dbReference>
<comment type="caution">
    <text evidence="13">The sequence shown here is derived from an EMBL/GenBank/DDBJ whole genome shotgun (WGS) entry which is preliminary data.</text>
</comment>
<evidence type="ECO:0000256" key="9">
    <source>
        <dbReference type="PIRSR" id="PIRSR005091-2"/>
    </source>
</evidence>
<dbReference type="InterPro" id="IPR017850">
    <property type="entry name" value="Alkaline_phosphatase_core_sf"/>
</dbReference>
<comment type="similarity">
    <text evidence="3">Belongs to the LTA synthase family.</text>
</comment>